<evidence type="ECO:0000259" key="7">
    <source>
        <dbReference type="Pfam" id="PF08216"/>
    </source>
</evidence>
<protein>
    <recommendedName>
        <fullName evidence="7">Beta-catenin-like protein 1 N-terminal domain-containing protein</fullName>
    </recommendedName>
</protein>
<evidence type="ECO:0000256" key="4">
    <source>
        <dbReference type="ARBA" id="ARBA00023054"/>
    </source>
</evidence>
<feature type="compositionally biased region" description="Acidic residues" evidence="6">
    <location>
        <begin position="686"/>
        <end position="696"/>
    </location>
</feature>
<evidence type="ECO:0000256" key="3">
    <source>
        <dbReference type="ARBA" id="ARBA00022737"/>
    </source>
</evidence>
<dbReference type="OrthoDB" id="1898821at2759"/>
<feature type="region of interest" description="Disordered" evidence="6">
    <location>
        <begin position="1"/>
        <end position="52"/>
    </location>
</feature>
<dbReference type="PANTHER" id="PTHR14978">
    <property type="entry name" value="BETA-CATENIN-LIKE PROTEIN 1 NUCLEAR ASSOCIATED PROTEIN"/>
    <property type="match status" value="1"/>
</dbReference>
<evidence type="ECO:0000256" key="5">
    <source>
        <dbReference type="ARBA" id="ARBA00023242"/>
    </source>
</evidence>
<evidence type="ECO:0000256" key="6">
    <source>
        <dbReference type="SAM" id="MobiDB-lite"/>
    </source>
</evidence>
<name>A0A6A5BGN5_NAEFO</name>
<keyword evidence="9" id="KW-1185">Reference proteome</keyword>
<evidence type="ECO:0000313" key="9">
    <source>
        <dbReference type="Proteomes" id="UP000444721"/>
    </source>
</evidence>
<proteinExistence type="predicted"/>
<gene>
    <name evidence="8" type="ORF">FDP41_008421</name>
</gene>
<organism evidence="8 9">
    <name type="scientific">Naegleria fowleri</name>
    <name type="common">Brain eating amoeba</name>
    <dbReference type="NCBI Taxonomy" id="5763"/>
    <lineage>
        <taxon>Eukaryota</taxon>
        <taxon>Discoba</taxon>
        <taxon>Heterolobosea</taxon>
        <taxon>Tetramitia</taxon>
        <taxon>Eutetramitia</taxon>
        <taxon>Vahlkampfiidae</taxon>
        <taxon>Naegleria</taxon>
    </lineage>
</organism>
<dbReference type="Pfam" id="PF08216">
    <property type="entry name" value="CTNNBL"/>
    <property type="match status" value="1"/>
</dbReference>
<dbReference type="InterPro" id="IPR039678">
    <property type="entry name" value="CTNNBL1"/>
</dbReference>
<dbReference type="Proteomes" id="UP000444721">
    <property type="component" value="Unassembled WGS sequence"/>
</dbReference>
<keyword evidence="3" id="KW-0677">Repeat</keyword>
<dbReference type="VEuPathDB" id="AmoebaDB:NfTy_093410"/>
<feature type="domain" description="Beta-catenin-like protein 1 N-terminal" evidence="7">
    <location>
        <begin position="335"/>
        <end position="628"/>
    </location>
</feature>
<dbReference type="InterPro" id="IPR011989">
    <property type="entry name" value="ARM-like"/>
</dbReference>
<evidence type="ECO:0000256" key="1">
    <source>
        <dbReference type="ARBA" id="ARBA00004123"/>
    </source>
</evidence>
<dbReference type="SUPFAM" id="SSF48371">
    <property type="entry name" value="ARM repeat"/>
    <property type="match status" value="2"/>
</dbReference>
<feature type="compositionally biased region" description="Polar residues" evidence="6">
    <location>
        <begin position="669"/>
        <end position="683"/>
    </location>
</feature>
<dbReference type="EMBL" id="VFQX01000061">
    <property type="protein sequence ID" value="KAF0973214.1"/>
    <property type="molecule type" value="Genomic_DNA"/>
</dbReference>
<dbReference type="GeneID" id="68115639"/>
<dbReference type="AlphaFoldDB" id="A0A6A5BGN5"/>
<dbReference type="VEuPathDB" id="AmoebaDB:NF0033400"/>
<sequence>MKRTQPQPQINTMLPPPSKKAKHVSTPSSSSSSTKQSQTHPPPSPSNTPLKSHLQSMKRVFDQFITLMEKSTTHSSSTHLKIQECYSQMISQIIELKNQLSVQTHLLPLFVKSSTTTTTSSSQQHDDSTFSGWNGLEVLKTIFEFQNYIESFESNHQSKFIISPFFHQIIKLLVEITSNEEGSFVDENEYQNYMTFMDLLTQNEEFINILMDYIIKTLNQLIEALRHDDDNMEEEFINDCFSLIENIFEHDEEAITFISMKNIELLFKFIRNGIERSSGVHITTTNNNNTTNTINVNTTRANTTHANTTHANTTTTTINSTTYSVDTTHSLYSHYTQLYFYEILFLLVSSQTLFNYLHQEEHSSEMINLLLNVLNKFRINQNDVVEMDEMAENCFNTLASLFTMSDDFKKIFHEFEGIELMLKIIKDKKKYRLGAMRVLSYSMENLFELNIQQFVESGGLKTLFALFSRIGKKNQDDDQMETFIINILMNMLLKLVDEKKDQELKDRIISKFEELEKSKILSSLIYKYYKKVYLFDTLMEHNVEEFVVTFFGMDDEEFLTTRSPQEFFNSLSEQEISEKRLSMGGLYTLQRLCYVLAHVCASKKVLKFMSEELSREYKIQMETLQGILRDYFSIMMESGDESGDESSGGQEEGKSGDESGGGGGGQDKTSLSPYHSQLIQQLSLRDDDDEQQQAEP</sequence>
<feature type="compositionally biased region" description="Polar residues" evidence="6">
    <location>
        <begin position="1"/>
        <end position="12"/>
    </location>
</feature>
<dbReference type="InterPro" id="IPR013180">
    <property type="entry name" value="CTNNBL1_N"/>
</dbReference>
<dbReference type="RefSeq" id="XP_044557927.1">
    <property type="nucleotide sequence ID" value="XM_044712273.1"/>
</dbReference>
<dbReference type="InterPro" id="IPR016024">
    <property type="entry name" value="ARM-type_fold"/>
</dbReference>
<comment type="caution">
    <text evidence="8">The sequence shown here is derived from an EMBL/GenBank/DDBJ whole genome shotgun (WGS) entry which is preliminary data.</text>
</comment>
<dbReference type="GO" id="GO:0005681">
    <property type="term" value="C:spliceosomal complex"/>
    <property type="evidence" value="ECO:0007669"/>
    <property type="project" value="TreeGrafter"/>
</dbReference>
<dbReference type="Gene3D" id="1.25.10.10">
    <property type="entry name" value="Leucine-rich Repeat Variant"/>
    <property type="match status" value="1"/>
</dbReference>
<reference evidence="8 9" key="1">
    <citation type="journal article" date="2019" name="Sci. Rep.">
        <title>Nanopore sequencing improves the draft genome of the human pathogenic amoeba Naegleria fowleri.</title>
        <authorList>
            <person name="Liechti N."/>
            <person name="Schurch N."/>
            <person name="Bruggmann R."/>
            <person name="Wittwer M."/>
        </authorList>
    </citation>
    <scope>NUCLEOTIDE SEQUENCE [LARGE SCALE GENOMIC DNA]</scope>
    <source>
        <strain evidence="8 9">ATCC 30894</strain>
    </source>
</reference>
<keyword evidence="2" id="KW-0597">Phosphoprotein</keyword>
<comment type="subcellular location">
    <subcellularLocation>
        <location evidence="1">Nucleus</location>
    </subcellularLocation>
</comment>
<evidence type="ECO:0000256" key="2">
    <source>
        <dbReference type="ARBA" id="ARBA00022553"/>
    </source>
</evidence>
<dbReference type="VEuPathDB" id="AmoebaDB:FDP41_008421"/>
<dbReference type="PANTHER" id="PTHR14978:SF0">
    <property type="entry name" value="BETA-CATENIN-LIKE PROTEIN 1"/>
    <property type="match status" value="1"/>
</dbReference>
<keyword evidence="4" id="KW-0175">Coiled coil</keyword>
<evidence type="ECO:0000313" key="8">
    <source>
        <dbReference type="EMBL" id="KAF0973214.1"/>
    </source>
</evidence>
<feature type="region of interest" description="Disordered" evidence="6">
    <location>
        <begin position="638"/>
        <end position="696"/>
    </location>
</feature>
<accession>A0A6A5BGN5</accession>
<keyword evidence="5" id="KW-0539">Nucleus</keyword>
<feature type="compositionally biased region" description="Low complexity" evidence="6">
    <location>
        <begin position="25"/>
        <end position="39"/>
    </location>
</feature>